<sequence>MEELRQALRVQGRVIYALILREALGKYGKSKLGYLWGIVEPIVQILILVFIFSALGRKSPTGGDLAVFFTTGIIPWMIYSNIANRLSGALGANQALMSYPHVTPLDVLLGRLLLEATTLIIVFGIIVTVLQVIGKSVPIYDFYNVLVSLFLIIFFAAGIGMINATIRIYFDSWDRLFSAVNRPLYFLSGVFFTASSLPPQARKWLEWNPIFQYIEWLRSGFFSTISTNYIKYDYAVGCAFFMLFIGLLSVYLSRHKARNFI</sequence>
<evidence type="ECO:0000256" key="5">
    <source>
        <dbReference type="ARBA" id="ARBA00022597"/>
    </source>
</evidence>
<evidence type="ECO:0000256" key="9">
    <source>
        <dbReference type="ARBA" id="ARBA00023047"/>
    </source>
</evidence>
<keyword evidence="3 11" id="KW-0813">Transport</keyword>
<dbReference type="GO" id="GO:0015774">
    <property type="term" value="P:polysaccharide transport"/>
    <property type="evidence" value="ECO:0007669"/>
    <property type="project" value="UniProtKB-KW"/>
</dbReference>
<dbReference type="PRINTS" id="PR00164">
    <property type="entry name" value="ABC2TRNSPORT"/>
</dbReference>
<dbReference type="PANTHER" id="PTHR30413:SF10">
    <property type="entry name" value="CAPSULE POLYSACCHARIDE EXPORT INNER-MEMBRANE PROTEIN CTRC"/>
    <property type="match status" value="1"/>
</dbReference>
<dbReference type="InterPro" id="IPR047817">
    <property type="entry name" value="ABC2_TM_bact-type"/>
</dbReference>
<dbReference type="PANTHER" id="PTHR30413">
    <property type="entry name" value="INNER MEMBRANE TRANSPORT PERMEASE"/>
    <property type="match status" value="1"/>
</dbReference>
<evidence type="ECO:0000256" key="4">
    <source>
        <dbReference type="ARBA" id="ARBA00022475"/>
    </source>
</evidence>
<name>A0AAW4ZNN8_PHOPO</name>
<accession>A0AAW4ZNN8</accession>
<dbReference type="RefSeq" id="WP_107294022.1">
    <property type="nucleotide sequence ID" value="NZ_OX460909.1"/>
</dbReference>
<evidence type="ECO:0000259" key="12">
    <source>
        <dbReference type="PROSITE" id="PS51012"/>
    </source>
</evidence>
<evidence type="ECO:0000256" key="7">
    <source>
        <dbReference type="ARBA" id="ARBA00022903"/>
    </source>
</evidence>
<dbReference type="EMBL" id="WMCP01000002">
    <property type="protein sequence ID" value="MCF2300808.1"/>
    <property type="molecule type" value="Genomic_DNA"/>
</dbReference>
<keyword evidence="4 11" id="KW-1003">Cell membrane</keyword>
<keyword evidence="6 11" id="KW-0812">Transmembrane</keyword>
<comment type="caution">
    <text evidence="13">The sequence shown here is derived from an EMBL/GenBank/DDBJ whole genome shotgun (WGS) entry which is preliminary data.</text>
</comment>
<evidence type="ECO:0000256" key="11">
    <source>
        <dbReference type="RuleBase" id="RU361157"/>
    </source>
</evidence>
<gene>
    <name evidence="13" type="ORF">GLP33_03590</name>
</gene>
<dbReference type="AlphaFoldDB" id="A0AAW4ZNN8"/>
<dbReference type="GO" id="GO:0015920">
    <property type="term" value="P:lipopolysaccharide transport"/>
    <property type="evidence" value="ECO:0007669"/>
    <property type="project" value="TreeGrafter"/>
</dbReference>
<dbReference type="PROSITE" id="PS51012">
    <property type="entry name" value="ABC_TM2"/>
    <property type="match status" value="1"/>
</dbReference>
<evidence type="ECO:0000256" key="1">
    <source>
        <dbReference type="ARBA" id="ARBA00004651"/>
    </source>
</evidence>
<keyword evidence="7" id="KW-0972">Capsule biogenesis/degradation</keyword>
<protein>
    <recommendedName>
        <fullName evidence="11">Transport permease protein</fullName>
    </recommendedName>
</protein>
<proteinExistence type="inferred from homology"/>
<evidence type="ECO:0000256" key="10">
    <source>
        <dbReference type="ARBA" id="ARBA00023136"/>
    </source>
</evidence>
<dbReference type="Pfam" id="PF01061">
    <property type="entry name" value="ABC2_membrane"/>
    <property type="match status" value="1"/>
</dbReference>
<dbReference type="GO" id="GO:0043190">
    <property type="term" value="C:ATP-binding cassette (ABC) transporter complex"/>
    <property type="evidence" value="ECO:0007669"/>
    <property type="project" value="InterPro"/>
</dbReference>
<feature type="transmembrane region" description="Helical" evidence="11">
    <location>
        <begin position="145"/>
        <end position="170"/>
    </location>
</feature>
<comment type="similarity">
    <text evidence="2 11">Belongs to the ABC-2 integral membrane protein family.</text>
</comment>
<evidence type="ECO:0000313" key="14">
    <source>
        <dbReference type="Proteomes" id="UP000813876"/>
    </source>
</evidence>
<comment type="caution">
    <text evidence="11">Lacks conserved residue(s) required for the propagation of feature annotation.</text>
</comment>
<feature type="transmembrane region" description="Helical" evidence="11">
    <location>
        <begin position="62"/>
        <end position="79"/>
    </location>
</feature>
<dbReference type="Proteomes" id="UP000813876">
    <property type="component" value="Unassembled WGS sequence"/>
</dbReference>
<evidence type="ECO:0000256" key="8">
    <source>
        <dbReference type="ARBA" id="ARBA00022989"/>
    </source>
</evidence>
<keyword evidence="5" id="KW-0762">Sugar transport</keyword>
<keyword evidence="9" id="KW-0625">Polysaccharide transport</keyword>
<comment type="subcellular location">
    <subcellularLocation>
        <location evidence="11">Cell inner membrane</location>
        <topology evidence="11">Multi-pass membrane protein</topology>
    </subcellularLocation>
    <subcellularLocation>
        <location evidence="1">Cell membrane</location>
        <topology evidence="1">Multi-pass membrane protein</topology>
    </subcellularLocation>
</comment>
<evidence type="ECO:0000313" key="13">
    <source>
        <dbReference type="EMBL" id="MCF2300808.1"/>
    </source>
</evidence>
<evidence type="ECO:0000256" key="6">
    <source>
        <dbReference type="ARBA" id="ARBA00022692"/>
    </source>
</evidence>
<keyword evidence="8 11" id="KW-1133">Transmembrane helix</keyword>
<dbReference type="InterPro" id="IPR000412">
    <property type="entry name" value="ABC_2_transport"/>
</dbReference>
<reference evidence="13" key="1">
    <citation type="submission" date="2019-11" db="EMBL/GenBank/DDBJ databases">
        <title>Comparative genomics of photobacteria reveal adaptation to distinct habitats.</title>
        <authorList>
            <person name="Fuertes-Perez S."/>
            <person name="Hilgarth M."/>
            <person name="Vogel R.F."/>
        </authorList>
    </citation>
    <scope>NUCLEOTIDE SEQUENCE</scope>
    <source>
        <strain evidence="13">TMW2.2145</strain>
    </source>
</reference>
<organism evidence="13 14">
    <name type="scientific">Photobacterium phosphoreum</name>
    <dbReference type="NCBI Taxonomy" id="659"/>
    <lineage>
        <taxon>Bacteria</taxon>
        <taxon>Pseudomonadati</taxon>
        <taxon>Pseudomonadota</taxon>
        <taxon>Gammaproteobacteria</taxon>
        <taxon>Vibrionales</taxon>
        <taxon>Vibrionaceae</taxon>
        <taxon>Photobacterium</taxon>
    </lineage>
</organism>
<dbReference type="InterPro" id="IPR013525">
    <property type="entry name" value="ABC2_TM"/>
</dbReference>
<evidence type="ECO:0000256" key="2">
    <source>
        <dbReference type="ARBA" id="ARBA00007783"/>
    </source>
</evidence>
<evidence type="ECO:0000256" key="3">
    <source>
        <dbReference type="ARBA" id="ARBA00022448"/>
    </source>
</evidence>
<feature type="domain" description="ABC transmembrane type-2" evidence="12">
    <location>
        <begin position="32"/>
        <end position="255"/>
    </location>
</feature>
<keyword evidence="10 11" id="KW-0472">Membrane</keyword>
<dbReference type="GO" id="GO:0140359">
    <property type="term" value="F:ABC-type transporter activity"/>
    <property type="evidence" value="ECO:0007669"/>
    <property type="project" value="InterPro"/>
</dbReference>
<feature type="transmembrane region" description="Helical" evidence="11">
    <location>
        <begin position="34"/>
        <end position="55"/>
    </location>
</feature>
<feature type="transmembrane region" description="Helical" evidence="11">
    <location>
        <begin position="234"/>
        <end position="252"/>
    </location>
</feature>
<feature type="transmembrane region" description="Helical" evidence="11">
    <location>
        <begin position="112"/>
        <end position="133"/>
    </location>
</feature>